<dbReference type="PRINTS" id="PR00765">
    <property type="entry name" value="CRBOXYPTASEA"/>
</dbReference>
<dbReference type="PANTHER" id="PTHR11532:SF57">
    <property type="entry name" value="CARBOXYPEPTIDASE D, B"/>
    <property type="match status" value="1"/>
</dbReference>
<evidence type="ECO:0000259" key="5">
    <source>
        <dbReference type="PROSITE" id="PS52035"/>
    </source>
</evidence>
<dbReference type="InterPro" id="IPR000834">
    <property type="entry name" value="Peptidase_M14"/>
</dbReference>
<proteinExistence type="evidence at protein level"/>
<dbReference type="eggNOG" id="KOG2649">
    <property type="taxonomic scope" value="Eukaryota"/>
</dbReference>
<evidence type="ECO:0007829" key="8">
    <source>
        <dbReference type="PeptideAtlas" id="A0A0P0WSN8"/>
    </source>
</evidence>
<reference evidence="6 7" key="3">
    <citation type="journal article" date="2013" name="Rice">
        <title>Improvement of the Oryza sativa Nipponbare reference genome using next generation sequence and optical map data.</title>
        <authorList>
            <person name="Kawahara Y."/>
            <person name="de la Bastide M."/>
            <person name="Hamilton J.P."/>
            <person name="Kanamori H."/>
            <person name="McCombie W.R."/>
            <person name="Ouyang S."/>
            <person name="Schwartz D.C."/>
            <person name="Tanaka T."/>
            <person name="Wu J."/>
            <person name="Zhou S."/>
            <person name="Childs K.L."/>
            <person name="Davidson R.M."/>
            <person name="Lin H."/>
            <person name="Quesada-Ocampo L."/>
            <person name="Vaillancourt B."/>
            <person name="Sakai H."/>
            <person name="Lee S.S."/>
            <person name="Kim J."/>
            <person name="Numa H."/>
            <person name="Itoh T."/>
            <person name="Buell C.R."/>
            <person name="Matsumoto T."/>
        </authorList>
    </citation>
    <scope>NUCLEOTIDE SEQUENCE [LARGE SCALE GENOMIC DNA]</scope>
    <source>
        <strain evidence="7">cv. Nipponbare</strain>
    </source>
</reference>
<dbReference type="GO" id="GO:0006508">
    <property type="term" value="P:proteolysis"/>
    <property type="evidence" value="ECO:0007669"/>
    <property type="project" value="InterPro"/>
</dbReference>
<keyword evidence="7" id="KW-1185">Reference proteome</keyword>
<evidence type="ECO:0000256" key="2">
    <source>
        <dbReference type="PROSITE-ProRule" id="PRU01379"/>
    </source>
</evidence>
<organism evidence="6 7">
    <name type="scientific">Oryza sativa subsp. japonica</name>
    <name type="common">Rice</name>
    <dbReference type="NCBI Taxonomy" id="39947"/>
    <lineage>
        <taxon>Eukaryota</taxon>
        <taxon>Viridiplantae</taxon>
        <taxon>Streptophyta</taxon>
        <taxon>Embryophyta</taxon>
        <taxon>Tracheophyta</taxon>
        <taxon>Spermatophyta</taxon>
        <taxon>Magnoliopsida</taxon>
        <taxon>Liliopsida</taxon>
        <taxon>Poales</taxon>
        <taxon>Poaceae</taxon>
        <taxon>BOP clade</taxon>
        <taxon>Oryzoideae</taxon>
        <taxon>Oryzeae</taxon>
        <taxon>Oryzinae</taxon>
        <taxon>Oryza</taxon>
        <taxon>Oryza sativa</taxon>
    </lineage>
</organism>
<keyword evidence="3" id="KW-0812">Transmembrane</keyword>
<dbReference type="PROSITE" id="PS52035">
    <property type="entry name" value="PEPTIDASE_M14"/>
    <property type="match status" value="1"/>
</dbReference>
<dbReference type="PaxDb" id="39947-A0A0P0WSN8"/>
<keyword evidence="3" id="KW-0472">Membrane</keyword>
<feature type="signal peptide" evidence="4">
    <location>
        <begin position="1"/>
        <end position="18"/>
    </location>
</feature>
<dbReference type="STRING" id="39947.A0A0P0WSN8"/>
<evidence type="ECO:0000313" key="6">
    <source>
        <dbReference type="EMBL" id="BAS96125.1"/>
    </source>
</evidence>
<dbReference type="PANTHER" id="PTHR11532">
    <property type="entry name" value="PROTEASE M14 CARBOXYPEPTIDASE"/>
    <property type="match status" value="1"/>
</dbReference>
<feature type="chain" id="PRO_5006056844" evidence="4">
    <location>
        <begin position="19"/>
        <end position="225"/>
    </location>
</feature>
<name>A0A0P0WSN8_ORYSJ</name>
<dbReference type="InterPro" id="IPR057246">
    <property type="entry name" value="CARBOXYPEPT_ZN_1"/>
</dbReference>
<evidence type="ECO:0000256" key="3">
    <source>
        <dbReference type="SAM" id="Phobius"/>
    </source>
</evidence>
<feature type="transmembrane region" description="Helical" evidence="3">
    <location>
        <begin position="197"/>
        <end position="221"/>
    </location>
</feature>
<dbReference type="InterPro" id="IPR050753">
    <property type="entry name" value="Peptidase_M14_domain"/>
</dbReference>
<feature type="domain" description="Peptidase M14" evidence="5">
    <location>
        <begin position="60"/>
        <end position="225"/>
    </location>
</feature>
<dbReference type="Proteomes" id="UP000059680">
    <property type="component" value="Chromosome 6"/>
</dbReference>
<comment type="similarity">
    <text evidence="1 2">Belongs to the peptidase M14 family.</text>
</comment>
<dbReference type="Gramene" id="Os06t0144600-01">
    <property type="protein sequence ID" value="Os06t0144600-01"/>
    <property type="gene ID" value="Os06g0144600"/>
</dbReference>
<reference evidence="7" key="1">
    <citation type="journal article" date="2005" name="Nature">
        <title>The map-based sequence of the rice genome.</title>
        <authorList>
            <consortium name="International rice genome sequencing project (IRGSP)"/>
            <person name="Matsumoto T."/>
            <person name="Wu J."/>
            <person name="Kanamori H."/>
            <person name="Katayose Y."/>
            <person name="Fujisawa M."/>
            <person name="Namiki N."/>
            <person name="Mizuno H."/>
            <person name="Yamamoto K."/>
            <person name="Antonio B.A."/>
            <person name="Baba T."/>
            <person name="Sakata K."/>
            <person name="Nagamura Y."/>
            <person name="Aoki H."/>
            <person name="Arikawa K."/>
            <person name="Arita K."/>
            <person name="Bito T."/>
            <person name="Chiden Y."/>
            <person name="Fujitsuka N."/>
            <person name="Fukunaka R."/>
            <person name="Hamada M."/>
            <person name="Harada C."/>
            <person name="Hayashi A."/>
            <person name="Hijishita S."/>
            <person name="Honda M."/>
            <person name="Hosokawa S."/>
            <person name="Ichikawa Y."/>
            <person name="Idonuma A."/>
            <person name="Iijima M."/>
            <person name="Ikeda M."/>
            <person name="Ikeno M."/>
            <person name="Ito K."/>
            <person name="Ito S."/>
            <person name="Ito T."/>
            <person name="Ito Y."/>
            <person name="Ito Y."/>
            <person name="Iwabuchi A."/>
            <person name="Kamiya K."/>
            <person name="Karasawa W."/>
            <person name="Kurita K."/>
            <person name="Katagiri S."/>
            <person name="Kikuta A."/>
            <person name="Kobayashi H."/>
            <person name="Kobayashi N."/>
            <person name="Machita K."/>
            <person name="Maehara T."/>
            <person name="Masukawa M."/>
            <person name="Mizubayashi T."/>
            <person name="Mukai Y."/>
            <person name="Nagasaki H."/>
            <person name="Nagata Y."/>
            <person name="Naito S."/>
            <person name="Nakashima M."/>
            <person name="Nakama Y."/>
            <person name="Nakamichi Y."/>
            <person name="Nakamura M."/>
            <person name="Meguro A."/>
            <person name="Negishi M."/>
            <person name="Ohta I."/>
            <person name="Ohta T."/>
            <person name="Okamoto M."/>
            <person name="Ono N."/>
            <person name="Saji S."/>
            <person name="Sakaguchi M."/>
            <person name="Sakai K."/>
            <person name="Shibata M."/>
            <person name="Shimokawa T."/>
            <person name="Song J."/>
            <person name="Takazaki Y."/>
            <person name="Terasawa K."/>
            <person name="Tsugane M."/>
            <person name="Tsuji K."/>
            <person name="Ueda S."/>
            <person name="Waki K."/>
            <person name="Yamagata H."/>
            <person name="Yamamoto M."/>
            <person name="Yamamoto S."/>
            <person name="Yamane H."/>
            <person name="Yoshiki S."/>
            <person name="Yoshihara R."/>
            <person name="Yukawa K."/>
            <person name="Zhong H."/>
            <person name="Yano M."/>
            <person name="Yuan Q."/>
            <person name="Ouyang S."/>
            <person name="Liu J."/>
            <person name="Jones K.M."/>
            <person name="Gansberger K."/>
            <person name="Moffat K."/>
            <person name="Hill J."/>
            <person name="Bera J."/>
            <person name="Fadrosh D."/>
            <person name="Jin S."/>
            <person name="Johri S."/>
            <person name="Kim M."/>
            <person name="Overton L."/>
            <person name="Reardon M."/>
            <person name="Tsitrin T."/>
            <person name="Vuong H."/>
            <person name="Weaver B."/>
            <person name="Ciecko A."/>
            <person name="Tallon L."/>
            <person name="Jackson J."/>
            <person name="Pai G."/>
            <person name="Aken S.V."/>
            <person name="Utterback T."/>
            <person name="Reidmuller S."/>
            <person name="Feldblyum T."/>
            <person name="Hsiao J."/>
            <person name="Zismann V."/>
            <person name="Iobst S."/>
            <person name="de Vazeille A.R."/>
            <person name="Buell C.R."/>
            <person name="Ying K."/>
            <person name="Li Y."/>
            <person name="Lu T."/>
            <person name="Huang Y."/>
            <person name="Zhao Q."/>
            <person name="Feng Q."/>
            <person name="Zhang L."/>
            <person name="Zhu J."/>
            <person name="Weng Q."/>
            <person name="Mu J."/>
            <person name="Lu Y."/>
            <person name="Fan D."/>
            <person name="Liu Y."/>
            <person name="Guan J."/>
            <person name="Zhang Y."/>
            <person name="Yu S."/>
            <person name="Liu X."/>
            <person name="Zhang Y."/>
            <person name="Hong G."/>
            <person name="Han B."/>
            <person name="Choisne N."/>
            <person name="Demange N."/>
            <person name="Orjeda G."/>
            <person name="Samain S."/>
            <person name="Cattolico L."/>
            <person name="Pelletier E."/>
            <person name="Couloux A."/>
            <person name="Segurens B."/>
            <person name="Wincker P."/>
            <person name="D'Hont A."/>
            <person name="Scarpelli C."/>
            <person name="Weissenbach J."/>
            <person name="Salanoubat M."/>
            <person name="Quetier F."/>
            <person name="Yu Y."/>
            <person name="Kim H.R."/>
            <person name="Rambo T."/>
            <person name="Currie J."/>
            <person name="Collura K."/>
            <person name="Luo M."/>
            <person name="Yang T."/>
            <person name="Ammiraju J.S.S."/>
            <person name="Engler F."/>
            <person name="Soderlund C."/>
            <person name="Wing R.A."/>
            <person name="Palmer L.E."/>
            <person name="de la Bastide M."/>
            <person name="Spiegel L."/>
            <person name="Nascimento L."/>
            <person name="Zutavern T."/>
            <person name="O'Shaughnessy A."/>
            <person name="Dike S."/>
            <person name="Dedhia N."/>
            <person name="Preston R."/>
            <person name="Balija V."/>
            <person name="McCombie W.R."/>
            <person name="Chow T."/>
            <person name="Chen H."/>
            <person name="Chung M."/>
            <person name="Chen C."/>
            <person name="Shaw J."/>
            <person name="Wu H."/>
            <person name="Hsiao K."/>
            <person name="Chao Y."/>
            <person name="Chu M."/>
            <person name="Cheng C."/>
            <person name="Hour A."/>
            <person name="Lee P."/>
            <person name="Lin S."/>
            <person name="Lin Y."/>
            <person name="Liou J."/>
            <person name="Liu S."/>
            <person name="Hsing Y."/>
            <person name="Raghuvanshi S."/>
            <person name="Mohanty A."/>
            <person name="Bharti A.K."/>
            <person name="Gaur A."/>
            <person name="Gupta V."/>
            <person name="Kumar D."/>
            <person name="Ravi V."/>
            <person name="Vij S."/>
            <person name="Kapur A."/>
            <person name="Khurana P."/>
            <person name="Khurana P."/>
            <person name="Khurana J.P."/>
            <person name="Tyagi A.K."/>
            <person name="Gaikwad K."/>
            <person name="Singh A."/>
            <person name="Dalal V."/>
            <person name="Srivastava S."/>
            <person name="Dixit A."/>
            <person name="Pal A.K."/>
            <person name="Ghazi I.A."/>
            <person name="Yadav M."/>
            <person name="Pandit A."/>
            <person name="Bhargava A."/>
            <person name="Sureshbabu K."/>
            <person name="Batra K."/>
            <person name="Sharma T.R."/>
            <person name="Mohapatra T."/>
            <person name="Singh N.K."/>
            <person name="Messing J."/>
            <person name="Nelson A.B."/>
            <person name="Fuks G."/>
            <person name="Kavchok S."/>
            <person name="Keizer G."/>
            <person name="Linton E."/>
            <person name="Llaca V."/>
            <person name="Song R."/>
            <person name="Tanyolac B."/>
            <person name="Young S."/>
            <person name="Ho-Il K."/>
            <person name="Hahn J.H."/>
            <person name="Sangsakoo G."/>
            <person name="Vanavichit A."/>
            <person name="de Mattos Luiz.A.T."/>
            <person name="Zimmer P.D."/>
            <person name="Malone G."/>
            <person name="Dellagostin O."/>
            <person name="de Oliveira A.C."/>
            <person name="Bevan M."/>
            <person name="Bancroft I."/>
            <person name="Minx P."/>
            <person name="Cordum H."/>
            <person name="Wilson R."/>
            <person name="Cheng Z."/>
            <person name="Jin W."/>
            <person name="Jiang J."/>
            <person name="Leong S.A."/>
            <person name="Iwama H."/>
            <person name="Gojobori T."/>
            <person name="Itoh T."/>
            <person name="Niimura Y."/>
            <person name="Fujii Y."/>
            <person name="Habara T."/>
            <person name="Sakai H."/>
            <person name="Sato Y."/>
            <person name="Wilson G."/>
            <person name="Kumar K."/>
            <person name="McCouch S."/>
            <person name="Juretic N."/>
            <person name="Hoen D."/>
            <person name="Wright S."/>
            <person name="Bruskiewich R."/>
            <person name="Bureau T."/>
            <person name="Miyao A."/>
            <person name="Hirochika H."/>
            <person name="Nishikawa T."/>
            <person name="Kadowaki K."/>
            <person name="Sugiura M."/>
            <person name="Burr B."/>
            <person name="Sasaki T."/>
        </authorList>
    </citation>
    <scope>NUCLEOTIDE SEQUENCE [LARGE SCALE GENOMIC DNA]</scope>
    <source>
        <strain evidence="7">cv. Nipponbare</strain>
    </source>
</reference>
<dbReference type="Pfam" id="PF00246">
    <property type="entry name" value="Peptidase_M14"/>
    <property type="match status" value="1"/>
</dbReference>
<dbReference type="SMART" id="SM00631">
    <property type="entry name" value="Zn_pept"/>
    <property type="match status" value="1"/>
</dbReference>
<dbReference type="AlphaFoldDB" id="A0A0P0WSN8"/>
<evidence type="ECO:0000256" key="1">
    <source>
        <dbReference type="ARBA" id="ARBA00005988"/>
    </source>
</evidence>
<dbReference type="Gene3D" id="3.40.630.10">
    <property type="entry name" value="Zn peptidases"/>
    <property type="match status" value="1"/>
</dbReference>
<dbReference type="SUPFAM" id="SSF53187">
    <property type="entry name" value="Zn-dependent exopeptidases"/>
    <property type="match status" value="1"/>
</dbReference>
<evidence type="ECO:0000256" key="4">
    <source>
        <dbReference type="SAM" id="SignalP"/>
    </source>
</evidence>
<keyword evidence="3" id="KW-1133">Transmembrane helix</keyword>
<sequence length="225" mass="25110">MAISRRLLLSLFLLRAFSSLPAQAAARGASHPSGTSGNYGSFLRNLLQDNPMITEELVRGYMSNSELEIAVHAIGSRYPNISRIYSIGKSVNGVTLWVIEISDKPGQKEAEPAFKYVGNVHGDEPVGREVLIKLANWLCDNYLKDPLATLIVKNMHLHILPTMNPDGFALRRRGNANNVDLNRDFPDQVSDALFSSYGIFGFLLFFTYLSLLIILLMLAVFHQQR</sequence>
<dbReference type="PROSITE" id="PS00132">
    <property type="entry name" value="CARBOXYPEPT_ZN_1"/>
    <property type="match status" value="1"/>
</dbReference>
<dbReference type="InParanoid" id="A0A0P0WSN8"/>
<dbReference type="GO" id="GO:0004181">
    <property type="term" value="F:metallocarboxypeptidase activity"/>
    <property type="evidence" value="ECO:0007669"/>
    <property type="project" value="InterPro"/>
</dbReference>
<evidence type="ECO:0000313" key="7">
    <source>
        <dbReference type="Proteomes" id="UP000059680"/>
    </source>
</evidence>
<accession>A0A0P0WSN8</accession>
<protein>
    <submittedName>
        <fullName evidence="6">Os06g0144600 protein</fullName>
    </submittedName>
</protein>
<comment type="caution">
    <text evidence="2">Lacks conserved residue(s) required for the propagation of feature annotation.</text>
</comment>
<dbReference type="EMBL" id="AP014962">
    <property type="protein sequence ID" value="BAS96125.1"/>
    <property type="molecule type" value="Genomic_DNA"/>
</dbReference>
<reference evidence="6 7" key="2">
    <citation type="journal article" date="2013" name="Plant Cell Physiol.">
        <title>Rice Annotation Project Database (RAP-DB): an integrative and interactive database for rice genomics.</title>
        <authorList>
            <person name="Sakai H."/>
            <person name="Lee S.S."/>
            <person name="Tanaka T."/>
            <person name="Numa H."/>
            <person name="Kim J."/>
            <person name="Kawahara Y."/>
            <person name="Wakimoto H."/>
            <person name="Yang C.C."/>
            <person name="Iwamoto M."/>
            <person name="Abe T."/>
            <person name="Yamada Y."/>
            <person name="Muto A."/>
            <person name="Inokuchi H."/>
            <person name="Ikemura T."/>
            <person name="Matsumoto T."/>
            <person name="Sasaki T."/>
            <person name="Itoh T."/>
        </authorList>
    </citation>
    <scope>NUCLEOTIDE SEQUENCE [LARGE SCALE GENOMIC DNA]</scope>
    <source>
        <strain evidence="7">cv. Nipponbare</strain>
    </source>
</reference>
<dbReference type="GO" id="GO:0008270">
    <property type="term" value="F:zinc ion binding"/>
    <property type="evidence" value="ECO:0007669"/>
    <property type="project" value="InterPro"/>
</dbReference>
<gene>
    <name evidence="6" type="ordered locus">Os06g0144600</name>
    <name evidence="6" type="ORF">OSNPB_060144600</name>
</gene>
<keyword evidence="8" id="KW-1267">Proteomics identification</keyword>
<dbReference type="SMR" id="A0A0P0WSN8"/>
<keyword evidence="4" id="KW-0732">Signal</keyword>